<name>A0A428U3T3_9HYPO</name>
<dbReference type="Pfam" id="PF26639">
    <property type="entry name" value="Het-6_barrel"/>
    <property type="match status" value="1"/>
</dbReference>
<protein>
    <recommendedName>
        <fullName evidence="1">Heterokaryon incompatibility domain-containing protein</fullName>
    </recommendedName>
</protein>
<dbReference type="InterPro" id="IPR010730">
    <property type="entry name" value="HET"/>
</dbReference>
<dbReference type="InterPro" id="IPR052895">
    <property type="entry name" value="HetReg/Transcr_Mod"/>
</dbReference>
<dbReference type="PANTHER" id="PTHR24148">
    <property type="entry name" value="ANKYRIN REPEAT DOMAIN-CONTAINING PROTEIN 39 HOMOLOG-RELATED"/>
    <property type="match status" value="1"/>
</dbReference>
<sequence>MFVYTEIETLPEGKRIRLLYLAPAESIDDLIECHLEVVTLGQHPPFEALSYCWGDNNPVREIRCNGETFKVTENLFHALRNLRNGHAQRTLWIDALCINQLDLKERRLQVPLMGDIYSQATSVVIWLGPDPTSDSIYHVFELAERLPKLEKIRMGPKWNEFVQTTFPGSQEAKIVSNAQSESSEPPDTEFPALTQEMLDGIVATLRRPWWTRTWTIQEQAVSVNAIIMCGKLSASWQVFKKVFVMAMTESIRTQGHNTEPSSSTLTMDEMNTMAYTRLIFDRRREKGGYKMPSELGDLLVNYRWSMATDPRDKVYGLLGLAESTYGIQPEYGISIRDCYTATAYQIIRGSGNLDILRALKRPSCLPVTIPNLPSWVPDWSYDYCSIPEELNTHSFMFKASHPEFQASNPQMGDYPEYGGSRGILVLEGLIVDQLDVLGGKLDYPVPTKEPVATANRLRTWNNDVSYNKKVTEAIEELWSTLKGWEQLALGAKCLHTAPGESREDALLTTMCKNQIPLTSDRNVVPDHMRRCIKGMADDSKTSAVSKMLGLPHMVPRLYHMLVGYSKGRRMDDDDSMLFELAILNLRWAVDQRMARTKGGYLALVTEPCRVRDEIALLKGGKAPFVVRRDRKYWKILGECYVHGIMFGEAWDERKRHEMEFT</sequence>
<dbReference type="PANTHER" id="PTHR24148:SF73">
    <property type="entry name" value="HET DOMAIN PROTEIN (AFU_ORTHOLOGUE AFUA_8G01020)"/>
    <property type="match status" value="1"/>
</dbReference>
<gene>
    <name evidence="2" type="ORF">CEP52_004380</name>
</gene>
<evidence type="ECO:0000259" key="1">
    <source>
        <dbReference type="Pfam" id="PF06985"/>
    </source>
</evidence>
<dbReference type="STRING" id="1325735.A0A428U3T3"/>
<accession>A0A428U3T3</accession>
<evidence type="ECO:0000313" key="2">
    <source>
        <dbReference type="EMBL" id="RSM08980.1"/>
    </source>
</evidence>
<keyword evidence="3" id="KW-1185">Reference proteome</keyword>
<dbReference type="EMBL" id="NKCK01000031">
    <property type="protein sequence ID" value="RSM08980.1"/>
    <property type="molecule type" value="Genomic_DNA"/>
</dbReference>
<organism evidence="2 3">
    <name type="scientific">Fusarium oligoseptatum</name>
    <dbReference type="NCBI Taxonomy" id="2604345"/>
    <lineage>
        <taxon>Eukaryota</taxon>
        <taxon>Fungi</taxon>
        <taxon>Dikarya</taxon>
        <taxon>Ascomycota</taxon>
        <taxon>Pezizomycotina</taxon>
        <taxon>Sordariomycetes</taxon>
        <taxon>Hypocreomycetidae</taxon>
        <taxon>Hypocreales</taxon>
        <taxon>Nectriaceae</taxon>
        <taxon>Fusarium</taxon>
        <taxon>Fusarium solani species complex</taxon>
    </lineage>
</organism>
<evidence type="ECO:0000313" key="3">
    <source>
        <dbReference type="Proteomes" id="UP000287144"/>
    </source>
</evidence>
<dbReference type="AlphaFoldDB" id="A0A428U3T3"/>
<comment type="caution">
    <text evidence="2">The sequence shown here is derived from an EMBL/GenBank/DDBJ whole genome shotgun (WGS) entry which is preliminary data.</text>
</comment>
<dbReference type="Proteomes" id="UP000287144">
    <property type="component" value="Unassembled WGS sequence"/>
</dbReference>
<proteinExistence type="predicted"/>
<dbReference type="Pfam" id="PF06985">
    <property type="entry name" value="HET"/>
    <property type="match status" value="1"/>
</dbReference>
<reference evidence="2 3" key="1">
    <citation type="submission" date="2017-06" db="EMBL/GenBank/DDBJ databases">
        <title>Comparative genomic analysis of Ambrosia Fusariam Clade fungi.</title>
        <authorList>
            <person name="Stajich J.E."/>
            <person name="Carrillo J."/>
            <person name="Kijimoto T."/>
            <person name="Eskalen A."/>
            <person name="O'Donnell K."/>
            <person name="Kasson M."/>
        </authorList>
    </citation>
    <scope>NUCLEOTIDE SEQUENCE [LARGE SCALE GENOMIC DNA]</scope>
    <source>
        <strain evidence="2 3">NRRL62579</strain>
    </source>
</reference>
<feature type="domain" description="Heterokaryon incompatibility" evidence="1">
    <location>
        <begin position="46"/>
        <end position="218"/>
    </location>
</feature>